<keyword evidence="2 5" id="KW-0812">Transmembrane</keyword>
<evidence type="ECO:0000256" key="5">
    <source>
        <dbReference type="SAM" id="Phobius"/>
    </source>
</evidence>
<dbReference type="Gene3D" id="1.20.1250.20">
    <property type="entry name" value="MFS general substrate transporter like domains"/>
    <property type="match status" value="1"/>
</dbReference>
<dbReference type="GO" id="GO:0016020">
    <property type="term" value="C:membrane"/>
    <property type="evidence" value="ECO:0007669"/>
    <property type="project" value="UniProtKB-SubCell"/>
</dbReference>
<feature type="transmembrane region" description="Helical" evidence="5">
    <location>
        <begin position="20"/>
        <end position="38"/>
    </location>
</feature>
<keyword evidence="4 5" id="KW-0472">Membrane</keyword>
<dbReference type="Proteomes" id="UP000027920">
    <property type="component" value="Unassembled WGS sequence"/>
</dbReference>
<evidence type="ECO:0000313" key="6">
    <source>
        <dbReference type="EMBL" id="KEF61012.1"/>
    </source>
</evidence>
<dbReference type="InterPro" id="IPR036259">
    <property type="entry name" value="MFS_trans_sf"/>
</dbReference>
<comment type="subcellular location">
    <subcellularLocation>
        <location evidence="1">Membrane</location>
        <topology evidence="1">Multi-pass membrane protein</topology>
    </subcellularLocation>
</comment>
<protein>
    <recommendedName>
        <fullName evidence="8">DUF895 domain membrane protein</fullName>
    </recommendedName>
</protein>
<dbReference type="VEuPathDB" id="FungiDB:A1O9_02576"/>
<dbReference type="PANTHER" id="PTHR23294">
    <property type="entry name" value="ET TRANSLATION PRODUCT-RELATED"/>
    <property type="match status" value="1"/>
</dbReference>
<dbReference type="PANTHER" id="PTHR23294:SF57">
    <property type="entry name" value="CINA C-TERMINAL DOMAIN-CONTAINING PROTEIN"/>
    <property type="match status" value="1"/>
</dbReference>
<dbReference type="InterPro" id="IPR051617">
    <property type="entry name" value="UNC-93-like_regulator"/>
</dbReference>
<evidence type="ECO:0000256" key="4">
    <source>
        <dbReference type="ARBA" id="ARBA00023136"/>
    </source>
</evidence>
<feature type="transmembrane region" description="Helical" evidence="5">
    <location>
        <begin position="115"/>
        <end position="135"/>
    </location>
</feature>
<dbReference type="SUPFAM" id="SSF103473">
    <property type="entry name" value="MFS general substrate transporter"/>
    <property type="match status" value="1"/>
</dbReference>
<dbReference type="GeneID" id="25277518"/>
<dbReference type="GO" id="GO:0022857">
    <property type="term" value="F:transmembrane transporter activity"/>
    <property type="evidence" value="ECO:0007669"/>
    <property type="project" value="InterPro"/>
</dbReference>
<feature type="transmembrane region" description="Helical" evidence="5">
    <location>
        <begin position="83"/>
        <end position="103"/>
    </location>
</feature>
<dbReference type="OrthoDB" id="196103at2759"/>
<accession>A0A072PML8</accession>
<evidence type="ECO:0000256" key="1">
    <source>
        <dbReference type="ARBA" id="ARBA00004141"/>
    </source>
</evidence>
<evidence type="ECO:0000256" key="3">
    <source>
        <dbReference type="ARBA" id="ARBA00022989"/>
    </source>
</evidence>
<proteinExistence type="predicted"/>
<dbReference type="RefSeq" id="XP_013263602.1">
    <property type="nucleotide sequence ID" value="XM_013408148.1"/>
</dbReference>
<evidence type="ECO:0000313" key="7">
    <source>
        <dbReference type="Proteomes" id="UP000027920"/>
    </source>
</evidence>
<dbReference type="AlphaFoldDB" id="A0A072PML8"/>
<name>A0A072PML8_9EURO</name>
<reference evidence="6 7" key="1">
    <citation type="submission" date="2013-03" db="EMBL/GenBank/DDBJ databases">
        <title>The Genome Sequence of Exophiala aquamarina CBS 119918.</title>
        <authorList>
            <consortium name="The Broad Institute Genomics Platform"/>
            <person name="Cuomo C."/>
            <person name="de Hoog S."/>
            <person name="Gorbushina A."/>
            <person name="Walker B."/>
            <person name="Young S.K."/>
            <person name="Zeng Q."/>
            <person name="Gargeya S."/>
            <person name="Fitzgerald M."/>
            <person name="Haas B."/>
            <person name="Abouelleil A."/>
            <person name="Allen A.W."/>
            <person name="Alvarado L."/>
            <person name="Arachchi H.M."/>
            <person name="Berlin A.M."/>
            <person name="Chapman S.B."/>
            <person name="Gainer-Dewar J."/>
            <person name="Goldberg J."/>
            <person name="Griggs A."/>
            <person name="Gujja S."/>
            <person name="Hansen M."/>
            <person name="Howarth C."/>
            <person name="Imamovic A."/>
            <person name="Ireland A."/>
            <person name="Larimer J."/>
            <person name="McCowan C."/>
            <person name="Murphy C."/>
            <person name="Pearson M."/>
            <person name="Poon T.W."/>
            <person name="Priest M."/>
            <person name="Roberts A."/>
            <person name="Saif S."/>
            <person name="Shea T."/>
            <person name="Sisk P."/>
            <person name="Sykes S."/>
            <person name="Wortman J."/>
            <person name="Nusbaum C."/>
            <person name="Birren B."/>
        </authorList>
    </citation>
    <scope>NUCLEOTIDE SEQUENCE [LARGE SCALE GENOMIC DNA]</scope>
    <source>
        <strain evidence="6 7">CBS 119918</strain>
    </source>
</reference>
<gene>
    <name evidence="6" type="ORF">A1O9_02576</name>
</gene>
<sequence>MVFGCSTFAILAYRFGLKPMLIIGTLGYAPYSAALYVNNRYGTEWFVLFGATTCGIAASALWATKGAIAHGYPAVNDRGIYTGIWLVLRELGQLIGASIQLSLNHRSAQTGKVGYNTYLVLIGLQYLGFPLALLISPPGKAIRSDGTRVPDPMKAKLVTDLLRDCHDIVTRLAIRQ</sequence>
<dbReference type="InterPro" id="IPR011701">
    <property type="entry name" value="MFS"/>
</dbReference>
<keyword evidence="7" id="KW-1185">Reference proteome</keyword>
<evidence type="ECO:0000256" key="2">
    <source>
        <dbReference type="ARBA" id="ARBA00022692"/>
    </source>
</evidence>
<dbReference type="EMBL" id="AMGV01000002">
    <property type="protein sequence ID" value="KEF61012.1"/>
    <property type="molecule type" value="Genomic_DNA"/>
</dbReference>
<organism evidence="6 7">
    <name type="scientific">Exophiala aquamarina CBS 119918</name>
    <dbReference type="NCBI Taxonomy" id="1182545"/>
    <lineage>
        <taxon>Eukaryota</taxon>
        <taxon>Fungi</taxon>
        <taxon>Dikarya</taxon>
        <taxon>Ascomycota</taxon>
        <taxon>Pezizomycotina</taxon>
        <taxon>Eurotiomycetes</taxon>
        <taxon>Chaetothyriomycetidae</taxon>
        <taxon>Chaetothyriales</taxon>
        <taxon>Herpotrichiellaceae</taxon>
        <taxon>Exophiala</taxon>
    </lineage>
</organism>
<comment type="caution">
    <text evidence="6">The sequence shown here is derived from an EMBL/GenBank/DDBJ whole genome shotgun (WGS) entry which is preliminary data.</text>
</comment>
<keyword evidence="3 5" id="KW-1133">Transmembrane helix</keyword>
<feature type="transmembrane region" description="Helical" evidence="5">
    <location>
        <begin position="45"/>
        <end position="63"/>
    </location>
</feature>
<dbReference type="Pfam" id="PF07690">
    <property type="entry name" value="MFS_1"/>
    <property type="match status" value="1"/>
</dbReference>
<evidence type="ECO:0008006" key="8">
    <source>
        <dbReference type="Google" id="ProtNLM"/>
    </source>
</evidence>
<dbReference type="HOGENOM" id="CLU_1525150_0_0_1"/>